<dbReference type="Proteomes" id="UP000176998">
    <property type="component" value="Unassembled WGS sequence"/>
</dbReference>
<dbReference type="RefSeq" id="XP_022475779.1">
    <property type="nucleotide sequence ID" value="XM_022617723.1"/>
</dbReference>
<evidence type="ECO:0000313" key="2">
    <source>
        <dbReference type="Proteomes" id="UP000176998"/>
    </source>
</evidence>
<dbReference type="GeneID" id="34559233"/>
<protein>
    <submittedName>
        <fullName evidence="1">Uncharacterized protein</fullName>
    </submittedName>
</protein>
<gene>
    <name evidence="1" type="ORF">CORC01_06081</name>
</gene>
<evidence type="ECO:0000313" key="1">
    <source>
        <dbReference type="EMBL" id="OHE98630.1"/>
    </source>
</evidence>
<sequence>MQKTLKRFTAQLTLTNQHIRMKANVTWSLLEGIHKPFGAGFTQRDAPHRILGGVYVYVNFKGPACRSAKPVLAGQLAGGNSSNLEGLGLPARLANVADCSPVDLSKTLCPLFPHQPFFRSLLVHHLRAYNRDGRR</sequence>
<proteinExistence type="predicted"/>
<dbReference type="EMBL" id="MJBS01000044">
    <property type="protein sequence ID" value="OHE98630.1"/>
    <property type="molecule type" value="Genomic_DNA"/>
</dbReference>
<reference evidence="1 2" key="1">
    <citation type="submission" date="2016-09" db="EMBL/GenBank/DDBJ databases">
        <authorList>
            <person name="Capua I."/>
            <person name="De Benedictis P."/>
            <person name="Joannis T."/>
            <person name="Lombin L.H."/>
            <person name="Cattoli G."/>
        </authorList>
    </citation>
    <scope>NUCLEOTIDE SEQUENCE [LARGE SCALE GENOMIC DNA]</scope>
    <source>
        <strain evidence="1 2">IMI 309357</strain>
    </source>
</reference>
<keyword evidence="2" id="KW-1185">Reference proteome</keyword>
<dbReference type="AlphaFoldDB" id="A0A1G4BB53"/>
<accession>A0A1G4BB53</accession>
<name>A0A1G4BB53_9PEZI</name>
<comment type="caution">
    <text evidence="1">The sequence shown here is derived from an EMBL/GenBank/DDBJ whole genome shotgun (WGS) entry which is preliminary data.</text>
</comment>
<organism evidence="1 2">
    <name type="scientific">Colletotrichum orchidophilum</name>
    <dbReference type="NCBI Taxonomy" id="1209926"/>
    <lineage>
        <taxon>Eukaryota</taxon>
        <taxon>Fungi</taxon>
        <taxon>Dikarya</taxon>
        <taxon>Ascomycota</taxon>
        <taxon>Pezizomycotina</taxon>
        <taxon>Sordariomycetes</taxon>
        <taxon>Hypocreomycetidae</taxon>
        <taxon>Glomerellales</taxon>
        <taxon>Glomerellaceae</taxon>
        <taxon>Colletotrichum</taxon>
    </lineage>
</organism>